<keyword evidence="3" id="KW-1185">Reference proteome</keyword>
<name>A0ABU0GB29_9HYPH</name>
<dbReference type="SUPFAM" id="SSF53850">
    <property type="entry name" value="Periplasmic binding protein-like II"/>
    <property type="match status" value="1"/>
</dbReference>
<evidence type="ECO:0000313" key="2">
    <source>
        <dbReference type="EMBL" id="MDQ0422567.1"/>
    </source>
</evidence>
<dbReference type="RefSeq" id="WP_307375245.1">
    <property type="nucleotide sequence ID" value="NZ_JAUSUW010000011.1"/>
</dbReference>
<organism evidence="2 3">
    <name type="scientific">Peteryoungia aggregata LMG 23059</name>
    <dbReference type="NCBI Taxonomy" id="1368425"/>
    <lineage>
        <taxon>Bacteria</taxon>
        <taxon>Pseudomonadati</taxon>
        <taxon>Pseudomonadota</taxon>
        <taxon>Alphaproteobacteria</taxon>
        <taxon>Hyphomicrobiales</taxon>
        <taxon>Rhizobiaceae</taxon>
        <taxon>Peteryoungia</taxon>
    </lineage>
</organism>
<proteinExistence type="predicted"/>
<dbReference type="Proteomes" id="UP001238496">
    <property type="component" value="Unassembled WGS sequence"/>
</dbReference>
<gene>
    <name evidence="2" type="ORF">J2045_003615</name>
</gene>
<evidence type="ECO:0000313" key="3">
    <source>
        <dbReference type="Proteomes" id="UP001238496"/>
    </source>
</evidence>
<dbReference type="Gene3D" id="3.40.190.10">
    <property type="entry name" value="Periplasmic binding protein-like II"/>
    <property type="match status" value="1"/>
</dbReference>
<feature type="region of interest" description="Disordered" evidence="1">
    <location>
        <begin position="53"/>
        <end position="72"/>
    </location>
</feature>
<protein>
    <submittedName>
        <fullName evidence="2">Uncharacterized protein</fullName>
    </submittedName>
</protein>
<feature type="compositionally biased region" description="Basic and acidic residues" evidence="1">
    <location>
        <begin position="56"/>
        <end position="65"/>
    </location>
</feature>
<comment type="caution">
    <text evidence="2">The sequence shown here is derived from an EMBL/GenBank/DDBJ whole genome shotgun (WGS) entry which is preliminary data.</text>
</comment>
<evidence type="ECO:0000256" key="1">
    <source>
        <dbReference type="SAM" id="MobiDB-lite"/>
    </source>
</evidence>
<sequence length="72" mass="7603">MSGIADRTLEAIGRSRRIVLGLPSFLPALAAVAQSGAIVTLPRRVAEDFCQGLRPGDGRTADRHPALPGLRL</sequence>
<accession>A0ABU0GB29</accession>
<dbReference type="EMBL" id="JAUSUW010000011">
    <property type="protein sequence ID" value="MDQ0422567.1"/>
    <property type="molecule type" value="Genomic_DNA"/>
</dbReference>
<reference evidence="2 3" key="1">
    <citation type="submission" date="2023-07" db="EMBL/GenBank/DDBJ databases">
        <title>Genomic Encyclopedia of Type Strains, Phase IV (KMG-IV): sequencing the most valuable type-strain genomes for metagenomic binning, comparative biology and taxonomic classification.</title>
        <authorList>
            <person name="Goeker M."/>
        </authorList>
    </citation>
    <scope>NUCLEOTIDE SEQUENCE [LARGE SCALE GENOMIC DNA]</scope>
    <source>
        <strain evidence="2 3">DSM 1111</strain>
    </source>
</reference>